<evidence type="ECO:0000259" key="6">
    <source>
        <dbReference type="PROSITE" id="PS51186"/>
    </source>
</evidence>
<dbReference type="GO" id="GO:0008999">
    <property type="term" value="F:protein-N-terminal-alanine acetyltransferase activity"/>
    <property type="evidence" value="ECO:0007669"/>
    <property type="project" value="UniProtKB-EC"/>
</dbReference>
<comment type="similarity">
    <text evidence="1 5">Belongs to the acetyltransferase family. RimI subfamily.</text>
</comment>
<dbReference type="GO" id="GO:0005737">
    <property type="term" value="C:cytoplasm"/>
    <property type="evidence" value="ECO:0007669"/>
    <property type="project" value="UniProtKB-SubCell"/>
</dbReference>
<sequence>MKSRKMMPQDAGPLNKLCEACGLSPWSEESFLGEVDNPVAQYIVLEEAGKVLGFAGIWCVVDEAQVMNIGVAPEGQGRGLGKQLMKALMAVGRSHGCVVMTLEVKAGNTKAINLYEGLGFERNGLRKDYYPDHSDGILMMTSLLEGADAHE</sequence>
<keyword evidence="8" id="KW-1185">Reference proteome</keyword>
<evidence type="ECO:0000256" key="2">
    <source>
        <dbReference type="ARBA" id="ARBA00022490"/>
    </source>
</evidence>
<evidence type="ECO:0000256" key="5">
    <source>
        <dbReference type="RuleBase" id="RU363094"/>
    </source>
</evidence>
<evidence type="ECO:0000256" key="3">
    <source>
        <dbReference type="ARBA" id="ARBA00022679"/>
    </source>
</evidence>
<keyword evidence="2 5" id="KW-0963">Cytoplasm</keyword>
<dbReference type="InterPro" id="IPR000182">
    <property type="entry name" value="GNAT_dom"/>
</dbReference>
<dbReference type="RefSeq" id="WP_090244187.1">
    <property type="nucleotide sequence ID" value="NZ_FNOU01000006.1"/>
</dbReference>
<dbReference type="CDD" id="cd04301">
    <property type="entry name" value="NAT_SF"/>
    <property type="match status" value="1"/>
</dbReference>
<dbReference type="EC" id="2.3.1.266" evidence="5"/>
<dbReference type="PANTHER" id="PTHR43420">
    <property type="entry name" value="ACETYLTRANSFERASE"/>
    <property type="match status" value="1"/>
</dbReference>
<dbReference type="PANTHER" id="PTHR43420:SF44">
    <property type="entry name" value="ACETYLTRANSFERASE YPEA"/>
    <property type="match status" value="1"/>
</dbReference>
<evidence type="ECO:0000313" key="8">
    <source>
        <dbReference type="Proteomes" id="UP000199652"/>
    </source>
</evidence>
<comment type="function">
    <text evidence="5">Acetylates the N-terminal alanine of ribosomal protein bS18.</text>
</comment>
<protein>
    <recommendedName>
        <fullName evidence="5">[Ribosomal protein bS18]-alanine N-acetyltransferase</fullName>
        <ecNumber evidence="5">2.3.1.266</ecNumber>
    </recommendedName>
</protein>
<dbReference type="Gene3D" id="3.40.630.30">
    <property type="match status" value="1"/>
</dbReference>
<comment type="catalytic activity">
    <reaction evidence="5">
        <text>N-terminal L-alanyl-[ribosomal protein bS18] + acetyl-CoA = N-terminal N(alpha)-acetyl-L-alanyl-[ribosomal protein bS18] + CoA + H(+)</text>
        <dbReference type="Rhea" id="RHEA:43756"/>
        <dbReference type="Rhea" id="RHEA-COMP:10676"/>
        <dbReference type="Rhea" id="RHEA-COMP:10677"/>
        <dbReference type="ChEBI" id="CHEBI:15378"/>
        <dbReference type="ChEBI" id="CHEBI:57287"/>
        <dbReference type="ChEBI" id="CHEBI:57288"/>
        <dbReference type="ChEBI" id="CHEBI:64718"/>
        <dbReference type="ChEBI" id="CHEBI:83683"/>
        <dbReference type="EC" id="2.3.1.266"/>
    </reaction>
</comment>
<dbReference type="InterPro" id="IPR050680">
    <property type="entry name" value="YpeA/RimI_acetyltransf"/>
</dbReference>
<proteinExistence type="inferred from homology"/>
<feature type="domain" description="N-acetyltransferase" evidence="6">
    <location>
        <begin position="1"/>
        <end position="144"/>
    </location>
</feature>
<dbReference type="SUPFAM" id="SSF55729">
    <property type="entry name" value="Acyl-CoA N-acyltransferases (Nat)"/>
    <property type="match status" value="1"/>
</dbReference>
<reference evidence="8" key="1">
    <citation type="submission" date="2016-10" db="EMBL/GenBank/DDBJ databases">
        <authorList>
            <person name="Varghese N."/>
            <person name="Submissions S."/>
        </authorList>
    </citation>
    <scope>NUCLEOTIDE SEQUENCE [LARGE SCALE GENOMIC DNA]</scope>
    <source>
        <strain evidence="8">VPI 5359</strain>
    </source>
</reference>
<dbReference type="PROSITE" id="PS51186">
    <property type="entry name" value="GNAT"/>
    <property type="match status" value="1"/>
</dbReference>
<dbReference type="AlphaFoldDB" id="A0A1H3E327"/>
<evidence type="ECO:0000313" key="7">
    <source>
        <dbReference type="EMBL" id="SDX73122.1"/>
    </source>
</evidence>
<organism evidence="7 8">
    <name type="scientific">Eubacterium barkeri</name>
    <name type="common">Clostridium barkeri</name>
    <dbReference type="NCBI Taxonomy" id="1528"/>
    <lineage>
        <taxon>Bacteria</taxon>
        <taxon>Bacillati</taxon>
        <taxon>Bacillota</taxon>
        <taxon>Clostridia</taxon>
        <taxon>Eubacteriales</taxon>
        <taxon>Eubacteriaceae</taxon>
        <taxon>Eubacterium</taxon>
    </lineage>
</organism>
<dbReference type="Pfam" id="PF00583">
    <property type="entry name" value="Acetyltransf_1"/>
    <property type="match status" value="1"/>
</dbReference>
<name>A0A1H3E327_EUBBA</name>
<dbReference type="NCBIfam" id="TIGR01575">
    <property type="entry name" value="rimI"/>
    <property type="match status" value="1"/>
</dbReference>
<dbReference type="InterPro" id="IPR006464">
    <property type="entry name" value="AcTrfase_RimI/Ard1"/>
</dbReference>
<dbReference type="InterPro" id="IPR016181">
    <property type="entry name" value="Acyl_CoA_acyltransferase"/>
</dbReference>
<evidence type="ECO:0000256" key="4">
    <source>
        <dbReference type="ARBA" id="ARBA00023315"/>
    </source>
</evidence>
<dbReference type="STRING" id="1528.SAMN04488579_10681"/>
<dbReference type="Proteomes" id="UP000199652">
    <property type="component" value="Unassembled WGS sequence"/>
</dbReference>
<accession>A0A1H3E327</accession>
<comment type="subcellular location">
    <subcellularLocation>
        <location evidence="5">Cytoplasm</location>
    </subcellularLocation>
</comment>
<keyword evidence="3 7" id="KW-0808">Transferase</keyword>
<evidence type="ECO:0000256" key="1">
    <source>
        <dbReference type="ARBA" id="ARBA00005395"/>
    </source>
</evidence>
<keyword evidence="4" id="KW-0012">Acyltransferase</keyword>
<gene>
    <name evidence="7" type="ORF">SAMN04488579_10681</name>
</gene>
<dbReference type="OrthoDB" id="9797806at2"/>
<dbReference type="EMBL" id="FNOU01000006">
    <property type="protein sequence ID" value="SDX73122.1"/>
    <property type="molecule type" value="Genomic_DNA"/>
</dbReference>